<dbReference type="Proteomes" id="UP001156905">
    <property type="component" value="Unassembled WGS sequence"/>
</dbReference>
<proteinExistence type="predicted"/>
<dbReference type="SUPFAM" id="SSF52540">
    <property type="entry name" value="P-loop containing nucleoside triphosphate hydrolases"/>
    <property type="match status" value="1"/>
</dbReference>
<sequence>MLMARDMARSLDPVLFARDCGIEPDPWQQDLLRDRPRKALLCCSRQSGKTTTTAVVALETACHVPNSLVLIGAPAQRQSGEMLRKVRECHSRMDGAPELPGDSVLKLEFANGSRILALPGDAKTIRGLSAPALVIVDEAAFADDDLIQALRPMLAVSNGQLIALSTPNGKRGWFYEQWHSGDDSWRRFRVPATDCPRISKEFLAEQLRELGPTRYAQEYELAFVDTEDAAFSTAIIDSMFTNEVLPLWT</sequence>
<reference evidence="2" key="1">
    <citation type="journal article" date="2019" name="Int. J. Syst. Evol. Microbiol.">
        <title>The Global Catalogue of Microorganisms (GCM) 10K type strain sequencing project: providing services to taxonomists for standard genome sequencing and annotation.</title>
        <authorList>
            <consortium name="The Broad Institute Genomics Platform"/>
            <consortium name="The Broad Institute Genome Sequencing Center for Infectious Disease"/>
            <person name="Wu L."/>
            <person name="Ma J."/>
        </authorList>
    </citation>
    <scope>NUCLEOTIDE SEQUENCE [LARGE SCALE GENOMIC DNA]</scope>
    <source>
        <strain evidence="2">NBRC 102520</strain>
    </source>
</reference>
<evidence type="ECO:0000313" key="1">
    <source>
        <dbReference type="EMBL" id="GLR91326.1"/>
    </source>
</evidence>
<dbReference type="Gene3D" id="3.40.50.300">
    <property type="entry name" value="P-loop containing nucleotide triphosphate hydrolases"/>
    <property type="match status" value="1"/>
</dbReference>
<evidence type="ECO:0000313" key="2">
    <source>
        <dbReference type="Proteomes" id="UP001156905"/>
    </source>
</evidence>
<keyword evidence="2" id="KW-1185">Reference proteome</keyword>
<dbReference type="EMBL" id="BSOW01000045">
    <property type="protein sequence ID" value="GLR91326.1"/>
    <property type="molecule type" value="Genomic_DNA"/>
</dbReference>
<comment type="caution">
    <text evidence="1">The sequence shown here is derived from an EMBL/GenBank/DDBJ whole genome shotgun (WGS) entry which is preliminary data.</text>
</comment>
<protein>
    <recommendedName>
        <fullName evidence="3">Terminase</fullName>
    </recommendedName>
</protein>
<dbReference type="InterPro" id="IPR027417">
    <property type="entry name" value="P-loop_NTPase"/>
</dbReference>
<dbReference type="RefSeq" id="WP_284274632.1">
    <property type="nucleotide sequence ID" value="NZ_BSOW01000045.1"/>
</dbReference>
<name>A0ABQ6BFD8_9BRAD</name>
<evidence type="ECO:0008006" key="3">
    <source>
        <dbReference type="Google" id="ProtNLM"/>
    </source>
</evidence>
<accession>A0ABQ6BFD8</accession>
<gene>
    <name evidence="1" type="ORF">GCM10007857_80430</name>
</gene>
<dbReference type="Pfam" id="PF03237">
    <property type="entry name" value="Terminase_6N"/>
    <property type="match status" value="1"/>
</dbReference>
<organism evidence="1 2">
    <name type="scientific">Bradyrhizobium iriomotense</name>
    <dbReference type="NCBI Taxonomy" id="441950"/>
    <lineage>
        <taxon>Bacteria</taxon>
        <taxon>Pseudomonadati</taxon>
        <taxon>Pseudomonadota</taxon>
        <taxon>Alphaproteobacteria</taxon>
        <taxon>Hyphomicrobiales</taxon>
        <taxon>Nitrobacteraceae</taxon>
        <taxon>Bradyrhizobium</taxon>
    </lineage>
</organism>